<evidence type="ECO:0000259" key="2">
    <source>
        <dbReference type="Pfam" id="PF21924"/>
    </source>
</evidence>
<evidence type="ECO:0000256" key="1">
    <source>
        <dbReference type="SAM" id="MobiDB-lite"/>
    </source>
</evidence>
<dbReference type="Gene3D" id="1.20.5.370">
    <property type="match status" value="1"/>
</dbReference>
<dbReference type="Proteomes" id="UP000077154">
    <property type="component" value="Unassembled WGS sequence"/>
</dbReference>
<dbReference type="RefSeq" id="XP_024327950.1">
    <property type="nucleotide sequence ID" value="XM_024464449.1"/>
</dbReference>
<feature type="compositionally biased region" description="Acidic residues" evidence="1">
    <location>
        <begin position="299"/>
        <end position="317"/>
    </location>
</feature>
<dbReference type="EMBL" id="KV441387">
    <property type="protein sequence ID" value="OAF62678.1"/>
    <property type="molecule type" value="Genomic_DNA"/>
</dbReference>
<reference evidence="3" key="1">
    <citation type="submission" date="2016-03" db="EMBL/GenBank/DDBJ databases">
        <title>Updated assembly of Pseudogymnoascus destructans, the fungus causing white-nose syndrome of bats.</title>
        <authorList>
            <person name="Palmer J.M."/>
            <person name="Drees K.P."/>
            <person name="Foster J.T."/>
            <person name="Lindner D.L."/>
        </authorList>
    </citation>
    <scope>NUCLEOTIDE SEQUENCE [LARGE SCALE GENOMIC DNA]</scope>
    <source>
        <strain evidence="3">20631-21</strain>
    </source>
</reference>
<protein>
    <recommendedName>
        <fullName evidence="2">XRCC4 coiled-coil domain-containing protein</fullName>
    </recommendedName>
</protein>
<gene>
    <name evidence="3" type="ORF">VC83_00762</name>
</gene>
<dbReference type="OrthoDB" id="8064436at2759"/>
<proteinExistence type="predicted"/>
<dbReference type="PANTHER" id="PTHR42067">
    <property type="entry name" value="YALI0C15378P"/>
    <property type="match status" value="1"/>
</dbReference>
<dbReference type="PANTHER" id="PTHR42067:SF1">
    <property type="entry name" value="MITOTIC APPARATUS PROTEIN P62"/>
    <property type="match status" value="1"/>
</dbReference>
<sequence>MGLLRIPRQDNQEGFVLVHIVPLAQKAAATLNVKILATEGGAPFALTLKQNQVQKLKSKKAPCTDSEWEAILEVILLQQESDLEKAAATEGIEVEAAIEEDVAVELVFKKSTSGITQRLGSLRLLHDEDQEIELFDWCGASIQHSHSLTSTLKSAQVDLLKEQSKSQKLAEQLEDLLKAKGDHEHALLEKFSLLLNEKKAKIRELQAGGGEVEMEMPNRHKKESPVEENAGKSRRGKRKAETVEPEEGEEMAVDDEGKEEGATRDTSDEQETEDEDEEPVAARRGGGRGGGRGGKAEAEAEAMDEDGSATESEDDGL</sequence>
<dbReference type="InterPro" id="IPR014751">
    <property type="entry name" value="XRCC4-like_C"/>
</dbReference>
<feature type="compositionally biased region" description="Acidic residues" evidence="1">
    <location>
        <begin position="243"/>
        <end position="258"/>
    </location>
</feature>
<name>A0A177AKU0_9PEZI</name>
<feature type="region of interest" description="Disordered" evidence="1">
    <location>
        <begin position="207"/>
        <end position="317"/>
    </location>
</feature>
<dbReference type="VEuPathDB" id="FungiDB:GMDG_03478"/>
<organism evidence="3">
    <name type="scientific">Pseudogymnoascus destructans</name>
    <dbReference type="NCBI Taxonomy" id="655981"/>
    <lineage>
        <taxon>Eukaryota</taxon>
        <taxon>Fungi</taxon>
        <taxon>Dikarya</taxon>
        <taxon>Ascomycota</taxon>
        <taxon>Pezizomycotina</taxon>
        <taxon>Leotiomycetes</taxon>
        <taxon>Thelebolales</taxon>
        <taxon>Thelebolaceae</taxon>
        <taxon>Pseudogymnoascus</taxon>
    </lineage>
</organism>
<dbReference type="Pfam" id="PF21924">
    <property type="entry name" value="XRCC4_CC"/>
    <property type="match status" value="1"/>
</dbReference>
<feature type="compositionally biased region" description="Acidic residues" evidence="1">
    <location>
        <begin position="268"/>
        <end position="279"/>
    </location>
</feature>
<dbReference type="SUPFAM" id="SSF58022">
    <property type="entry name" value="XRCC4, C-terminal oligomerization domain"/>
    <property type="match status" value="1"/>
</dbReference>
<feature type="domain" description="XRCC4 coiled-coil" evidence="2">
    <location>
        <begin position="151"/>
        <end position="205"/>
    </location>
</feature>
<dbReference type="AlphaFoldDB" id="A0A177AKU0"/>
<dbReference type="InterPro" id="IPR053962">
    <property type="entry name" value="XRCC4_CC"/>
</dbReference>
<accession>A0A177AKU0</accession>
<dbReference type="eggNOG" id="ENOG502QWJA">
    <property type="taxonomic scope" value="Eukaryota"/>
</dbReference>
<dbReference type="GeneID" id="36283855"/>
<evidence type="ECO:0000313" key="3">
    <source>
        <dbReference type="EMBL" id="OAF62678.1"/>
    </source>
</evidence>